<evidence type="ECO:0000313" key="2">
    <source>
        <dbReference type="EMBL" id="MBZ4038300.1"/>
    </source>
</evidence>
<dbReference type="EMBL" id="JAINZW010000001">
    <property type="protein sequence ID" value="MBZ4038300.1"/>
    <property type="molecule type" value="Genomic_DNA"/>
</dbReference>
<evidence type="ECO:0000313" key="3">
    <source>
        <dbReference type="Proteomes" id="UP001430954"/>
    </source>
</evidence>
<comment type="caution">
    <text evidence="2">The sequence shown here is derived from an EMBL/GenBank/DDBJ whole genome shotgun (WGS) entry which is preliminary data.</text>
</comment>
<keyword evidence="3" id="KW-1185">Reference proteome</keyword>
<sequence length="151" mass="16479">MSAPETNADRRGRVMAIVASIVVVAAVVAGIASIGLPGEQRQARLDQRRIEDLQRIVEAIELHHREHGQLPADLATAAARPGWDLALLDPVSGEAYDYRPRQGDRFELCAVFTTDSGERGGPGGNAPLEWRHGAGRHCFNREVRRVERPGA</sequence>
<keyword evidence="1" id="KW-0812">Transmembrane</keyword>
<dbReference type="Proteomes" id="UP001430954">
    <property type="component" value="Unassembled WGS sequence"/>
</dbReference>
<evidence type="ECO:0008006" key="4">
    <source>
        <dbReference type="Google" id="ProtNLM"/>
    </source>
</evidence>
<protein>
    <recommendedName>
        <fullName evidence="4">Type II secretion system protein GspG C-terminal domain-containing protein</fullName>
    </recommendedName>
</protein>
<accession>A0ABS7T343</accession>
<keyword evidence="1" id="KW-0472">Membrane</keyword>
<gene>
    <name evidence="2" type="ORF">K6753_01955</name>
</gene>
<keyword evidence="1" id="KW-1133">Transmembrane helix</keyword>
<proteinExistence type="predicted"/>
<reference evidence="2 3" key="1">
    <citation type="submission" date="2021-09" db="EMBL/GenBank/DDBJ databases">
        <title>Lysobacter sp. 13A isolated from the river sediment.</title>
        <authorList>
            <person name="Liu H."/>
            <person name="Li S."/>
            <person name="Mao S."/>
        </authorList>
    </citation>
    <scope>NUCLEOTIDE SEQUENCE [LARGE SCALE GENOMIC DNA]</scope>
    <source>
        <strain evidence="2 3">13A</strain>
    </source>
</reference>
<dbReference type="RefSeq" id="WP_223674495.1">
    <property type="nucleotide sequence ID" value="NZ_JAINZW010000001.1"/>
</dbReference>
<feature type="transmembrane region" description="Helical" evidence="1">
    <location>
        <begin position="14"/>
        <end position="36"/>
    </location>
</feature>
<organism evidence="2 3">
    <name type="scientific">Novilysobacter selenitireducens</name>
    <dbReference type="NCBI Taxonomy" id="2872639"/>
    <lineage>
        <taxon>Bacteria</taxon>
        <taxon>Pseudomonadati</taxon>
        <taxon>Pseudomonadota</taxon>
        <taxon>Gammaproteobacteria</taxon>
        <taxon>Lysobacterales</taxon>
        <taxon>Lysobacteraceae</taxon>
        <taxon>Novilysobacter</taxon>
    </lineage>
</organism>
<name>A0ABS7T343_9GAMM</name>
<evidence type="ECO:0000256" key="1">
    <source>
        <dbReference type="SAM" id="Phobius"/>
    </source>
</evidence>